<keyword evidence="6" id="KW-1185">Reference proteome</keyword>
<feature type="region of interest" description="Disordered" evidence="2">
    <location>
        <begin position="127"/>
        <end position="178"/>
    </location>
</feature>
<comment type="caution">
    <text evidence="5">The sequence shown here is derived from an EMBL/GenBank/DDBJ whole genome shotgun (WGS) entry which is preliminary data.</text>
</comment>
<dbReference type="PROSITE" id="PS51782">
    <property type="entry name" value="LYSM"/>
    <property type="match status" value="2"/>
</dbReference>
<keyword evidence="1 3" id="KW-0732">Signal</keyword>
<dbReference type="CDD" id="cd00118">
    <property type="entry name" value="LysM"/>
    <property type="match status" value="2"/>
</dbReference>
<accession>A0A1H3ACQ7</accession>
<dbReference type="Proteomes" id="UP000198647">
    <property type="component" value="Unassembled WGS sequence"/>
</dbReference>
<evidence type="ECO:0000313" key="6">
    <source>
        <dbReference type="Proteomes" id="UP000198647"/>
    </source>
</evidence>
<dbReference type="SUPFAM" id="SSF50685">
    <property type="entry name" value="Barwin-like endoglucanases"/>
    <property type="match status" value="1"/>
</dbReference>
<proteinExistence type="predicted"/>
<dbReference type="EMBL" id="FNOS01000001">
    <property type="protein sequence ID" value="SDX27355.1"/>
    <property type="molecule type" value="Genomic_DNA"/>
</dbReference>
<dbReference type="InterPro" id="IPR018392">
    <property type="entry name" value="LysM"/>
</dbReference>
<dbReference type="PANTHER" id="PTHR39160:SF6">
    <property type="entry name" value="CELL WALL-BINDING PROTEIN YOCH"/>
    <property type="match status" value="1"/>
</dbReference>
<dbReference type="CDD" id="cd14667">
    <property type="entry name" value="3D_containing_proteins"/>
    <property type="match status" value="1"/>
</dbReference>
<organism evidence="5 6">
    <name type="scientific">Salimicrobium album</name>
    <dbReference type="NCBI Taxonomy" id="50717"/>
    <lineage>
        <taxon>Bacteria</taxon>
        <taxon>Bacillati</taxon>
        <taxon>Bacillota</taxon>
        <taxon>Bacilli</taxon>
        <taxon>Bacillales</taxon>
        <taxon>Bacillaceae</taxon>
        <taxon>Salimicrobium</taxon>
    </lineage>
</organism>
<dbReference type="InterPro" id="IPR010611">
    <property type="entry name" value="3D_dom"/>
</dbReference>
<dbReference type="Gene3D" id="2.40.40.10">
    <property type="entry name" value="RlpA-like domain"/>
    <property type="match status" value="1"/>
</dbReference>
<dbReference type="RefSeq" id="WP_093104702.1">
    <property type="nucleotide sequence ID" value="NZ_FNOS01000001.1"/>
</dbReference>
<evidence type="ECO:0000256" key="2">
    <source>
        <dbReference type="SAM" id="MobiDB-lite"/>
    </source>
</evidence>
<evidence type="ECO:0000256" key="1">
    <source>
        <dbReference type="ARBA" id="ARBA00022729"/>
    </source>
</evidence>
<dbReference type="SUPFAM" id="SSF54106">
    <property type="entry name" value="LysM domain"/>
    <property type="match status" value="2"/>
</dbReference>
<dbReference type="Pfam" id="PF06725">
    <property type="entry name" value="3D"/>
    <property type="match status" value="1"/>
</dbReference>
<evidence type="ECO:0000313" key="5">
    <source>
        <dbReference type="EMBL" id="SDX27355.1"/>
    </source>
</evidence>
<dbReference type="InterPro" id="IPR036779">
    <property type="entry name" value="LysM_dom_sf"/>
</dbReference>
<feature type="chain" id="PRO_5047515968" evidence="3">
    <location>
        <begin position="25"/>
        <end position="274"/>
    </location>
</feature>
<dbReference type="Pfam" id="PF01476">
    <property type="entry name" value="LysM"/>
    <property type="match status" value="2"/>
</dbReference>
<sequence>MKKQIVTLATTAALTGAFATTVSAEDHNVNSGDTLWGISEQYNVSVSQLKSVNGLNSNIIYPGQSLSVDGKAAEKTTTNSNVYTVKSGDTLHKISSSHGISVSQVKSWNNLSSNLIHPGDELAVGSKAAVKSASDSKQEEKAASSASSSSASEQKQSSSTASESSSASSSESSSQGDVQKQFTAEATAYTAYCAGCSGVTATGQDLRANPGQKVIAVDPDVIPLGSKVWVEGYGTAIAGDTGGAINGNRIDLFMPSQGDALDFGRQSVTVKVLD</sequence>
<gene>
    <name evidence="5" type="ORF">SAMN04488081_0011</name>
</gene>
<feature type="domain" description="LysM" evidence="4">
    <location>
        <begin position="25"/>
        <end position="68"/>
    </location>
</feature>
<dbReference type="PANTHER" id="PTHR39160">
    <property type="entry name" value="CELL WALL-BINDING PROTEIN YOCH"/>
    <property type="match status" value="1"/>
</dbReference>
<dbReference type="InterPro" id="IPR051933">
    <property type="entry name" value="Resuscitation_pf_RpfB"/>
</dbReference>
<feature type="domain" description="LysM" evidence="4">
    <location>
        <begin position="81"/>
        <end position="124"/>
    </location>
</feature>
<dbReference type="InterPro" id="IPR036908">
    <property type="entry name" value="RlpA-like_sf"/>
</dbReference>
<reference evidence="5 6" key="1">
    <citation type="submission" date="2016-10" db="EMBL/GenBank/DDBJ databases">
        <authorList>
            <person name="Varghese N."/>
            <person name="Submissions S."/>
        </authorList>
    </citation>
    <scope>NUCLEOTIDE SEQUENCE [LARGE SCALE GENOMIC DNA]</scope>
    <source>
        <strain evidence="5 6">DSM 20748</strain>
    </source>
</reference>
<dbReference type="SMART" id="SM00257">
    <property type="entry name" value="LysM"/>
    <property type="match status" value="2"/>
</dbReference>
<evidence type="ECO:0000256" key="3">
    <source>
        <dbReference type="SAM" id="SignalP"/>
    </source>
</evidence>
<evidence type="ECO:0000259" key="4">
    <source>
        <dbReference type="PROSITE" id="PS51782"/>
    </source>
</evidence>
<dbReference type="Gene3D" id="3.10.350.10">
    <property type="entry name" value="LysM domain"/>
    <property type="match status" value="2"/>
</dbReference>
<protein>
    <submittedName>
        <fullName evidence="5">3D (Asp-Asp-Asp) domain-containing protein</fullName>
    </submittedName>
</protein>
<feature type="compositionally biased region" description="Low complexity" evidence="2">
    <location>
        <begin position="143"/>
        <end position="175"/>
    </location>
</feature>
<feature type="signal peptide" evidence="3">
    <location>
        <begin position="1"/>
        <end position="24"/>
    </location>
</feature>
<name>A0A1H3ACQ7_9BACI</name>
<dbReference type="InterPro" id="IPR059180">
    <property type="entry name" value="3D_YorM"/>
</dbReference>